<comment type="catalytic activity">
    <reaction evidence="8">
        <text>ATP + H2O + polyamine-[polyamine-binding protein]Side 1 = ADP + phosphate + polyamineSide 2 + [polyamine-binding protein]Side 1.</text>
        <dbReference type="EC" id="7.6.2.11"/>
    </reaction>
</comment>
<comment type="subunit">
    <text evidence="8">The complex is composed of two ATP-binding proteins (PotA), two transmembrane proteins (PotB and PotC) and a solute-binding protein (PotD).</text>
</comment>
<dbReference type="PANTHER" id="PTHR42781">
    <property type="entry name" value="SPERMIDINE/PUTRESCINE IMPORT ATP-BINDING PROTEIN POTA"/>
    <property type="match status" value="1"/>
</dbReference>
<feature type="domain" description="ABC transporter" evidence="9">
    <location>
        <begin position="3"/>
        <end position="233"/>
    </location>
</feature>
<evidence type="ECO:0000256" key="2">
    <source>
        <dbReference type="ARBA" id="ARBA00022475"/>
    </source>
</evidence>
<evidence type="ECO:0000256" key="6">
    <source>
        <dbReference type="ARBA" id="ARBA00022967"/>
    </source>
</evidence>
<comment type="similarity">
    <text evidence="8">Belongs to the ABC transporter superfamily. Spermidine/putrescine importer (TC 3.A.1.11.1) family.</text>
</comment>
<evidence type="ECO:0000256" key="4">
    <source>
        <dbReference type="ARBA" id="ARBA00022741"/>
    </source>
</evidence>
<evidence type="ECO:0000256" key="1">
    <source>
        <dbReference type="ARBA" id="ARBA00022448"/>
    </source>
</evidence>
<keyword evidence="5 8" id="KW-0067">ATP-binding</keyword>
<keyword evidence="3" id="KW-0997">Cell inner membrane</keyword>
<keyword evidence="1 8" id="KW-0813">Transport</keyword>
<keyword evidence="11" id="KW-1185">Reference proteome</keyword>
<keyword evidence="2 8" id="KW-1003">Cell membrane</keyword>
<dbReference type="InterPro" id="IPR017871">
    <property type="entry name" value="ABC_transporter-like_CS"/>
</dbReference>
<dbReference type="InterPro" id="IPR003593">
    <property type="entry name" value="AAA+_ATPase"/>
</dbReference>
<dbReference type="InterPro" id="IPR013611">
    <property type="entry name" value="Transp-assoc_OB_typ2"/>
</dbReference>
<keyword evidence="6 8" id="KW-1278">Translocase</keyword>
<evidence type="ECO:0000259" key="9">
    <source>
        <dbReference type="PROSITE" id="PS50893"/>
    </source>
</evidence>
<dbReference type="InterPro" id="IPR050093">
    <property type="entry name" value="ABC_SmlMolc_Importer"/>
</dbReference>
<dbReference type="PANTHER" id="PTHR42781:SF5">
    <property type="entry name" value="PUTRESCINE TRANSPORT ATP-BINDING PROTEIN POTG"/>
    <property type="match status" value="1"/>
</dbReference>
<reference evidence="10 11" key="1">
    <citation type="submission" date="2023-03" db="EMBL/GenBank/DDBJ databases">
        <title>Fodinicurvata sp. CAU 1616 isolated from sea sendiment.</title>
        <authorList>
            <person name="Kim W."/>
        </authorList>
    </citation>
    <scope>NUCLEOTIDE SEQUENCE [LARGE SCALE GENOMIC DNA]</scope>
    <source>
        <strain evidence="10 11">CAU 1616</strain>
    </source>
</reference>
<dbReference type="Gene3D" id="3.40.50.300">
    <property type="entry name" value="P-loop containing nucleotide triphosphate hydrolases"/>
    <property type="match status" value="1"/>
</dbReference>
<evidence type="ECO:0000313" key="11">
    <source>
        <dbReference type="Proteomes" id="UP001215503"/>
    </source>
</evidence>
<accession>A0ABT5YJZ8</accession>
<dbReference type="EMBL" id="JARHUD010000002">
    <property type="protein sequence ID" value="MDF2095110.1"/>
    <property type="molecule type" value="Genomic_DNA"/>
</dbReference>
<evidence type="ECO:0000256" key="8">
    <source>
        <dbReference type="RuleBase" id="RU364083"/>
    </source>
</evidence>
<dbReference type="SUPFAM" id="SSF50331">
    <property type="entry name" value="MOP-like"/>
    <property type="match status" value="1"/>
</dbReference>
<evidence type="ECO:0000256" key="5">
    <source>
        <dbReference type="ARBA" id="ARBA00022840"/>
    </source>
</evidence>
<dbReference type="InterPro" id="IPR003439">
    <property type="entry name" value="ABC_transporter-like_ATP-bd"/>
</dbReference>
<dbReference type="Pfam" id="PF08402">
    <property type="entry name" value="TOBE_2"/>
    <property type="match status" value="1"/>
</dbReference>
<dbReference type="Pfam" id="PF00005">
    <property type="entry name" value="ABC_tran"/>
    <property type="match status" value="1"/>
</dbReference>
<name>A0ABT5YJZ8_9PROT</name>
<protein>
    <recommendedName>
        <fullName evidence="8">Spermidine/putrescine import ATP-binding protein PotA</fullName>
        <ecNumber evidence="8">7.6.2.11</ecNumber>
    </recommendedName>
</protein>
<evidence type="ECO:0000313" key="10">
    <source>
        <dbReference type="EMBL" id="MDF2095110.1"/>
    </source>
</evidence>
<dbReference type="InterPro" id="IPR008995">
    <property type="entry name" value="Mo/tungstate-bd_C_term_dom"/>
</dbReference>
<organism evidence="10 11">
    <name type="scientific">Aquibaculum arenosum</name>
    <dbReference type="NCBI Taxonomy" id="3032591"/>
    <lineage>
        <taxon>Bacteria</taxon>
        <taxon>Pseudomonadati</taxon>
        <taxon>Pseudomonadota</taxon>
        <taxon>Alphaproteobacteria</taxon>
        <taxon>Rhodospirillales</taxon>
        <taxon>Rhodovibrionaceae</taxon>
        <taxon>Aquibaculum</taxon>
    </lineage>
</organism>
<evidence type="ECO:0000256" key="7">
    <source>
        <dbReference type="ARBA" id="ARBA00023136"/>
    </source>
</evidence>
<keyword evidence="7 8" id="KW-0472">Membrane</keyword>
<sequence>MSLRIREVVKRFGNLTALDGVSLDIDAGEFVCFLGPSGCGKTTLLRVVAGLEQADGGEVLLDDRDLIAVPARLRNFGVVFQSYSLFPNMTAARNVAYGLECRRWPKNRIAERVDEMLRVVELADQAQKYPPQMSGGQQQRIALARALAPDPSLLLLDEPLSALDAKVREDLRLEIRALQQRLGITTIMVTHDQEEALTMADRIVVMRSGRIEQVGSAHELYQKPETRFVAEFIGRMNVLPVEGGAEALHFAGHPLHLQRTTKDRTPAVLGLRPEEIRLSSSGGTEAPNRIPVRVRQSIFLGNITHVVLEVSDNAQPLVAEVHAGDDQPVTEGTMLQAELPANALRVLEWR</sequence>
<keyword evidence="4 8" id="KW-0547">Nucleotide-binding</keyword>
<comment type="caution">
    <text evidence="10">The sequence shown here is derived from an EMBL/GenBank/DDBJ whole genome shotgun (WGS) entry which is preliminary data.</text>
</comment>
<dbReference type="RefSeq" id="WP_275820220.1">
    <property type="nucleotide sequence ID" value="NZ_JARHUD010000002.1"/>
</dbReference>
<dbReference type="SUPFAM" id="SSF52540">
    <property type="entry name" value="P-loop containing nucleoside triphosphate hydrolases"/>
    <property type="match status" value="1"/>
</dbReference>
<dbReference type="EC" id="7.6.2.11" evidence="8"/>
<dbReference type="PROSITE" id="PS50893">
    <property type="entry name" value="ABC_TRANSPORTER_2"/>
    <property type="match status" value="1"/>
</dbReference>
<dbReference type="InterPro" id="IPR005893">
    <property type="entry name" value="PotA-like"/>
</dbReference>
<dbReference type="GO" id="GO:0005524">
    <property type="term" value="F:ATP binding"/>
    <property type="evidence" value="ECO:0007669"/>
    <property type="project" value="UniProtKB-KW"/>
</dbReference>
<dbReference type="InterPro" id="IPR027417">
    <property type="entry name" value="P-loop_NTPase"/>
</dbReference>
<dbReference type="SMART" id="SM00382">
    <property type="entry name" value="AAA"/>
    <property type="match status" value="1"/>
</dbReference>
<dbReference type="Proteomes" id="UP001215503">
    <property type="component" value="Unassembled WGS sequence"/>
</dbReference>
<dbReference type="Gene3D" id="2.40.50.100">
    <property type="match status" value="1"/>
</dbReference>
<comment type="function">
    <text evidence="8">Part of the ABC transporter complex PotABCD involved in spermidine/putrescine import. Responsible for energy coupling to the transport system.</text>
</comment>
<evidence type="ECO:0000256" key="3">
    <source>
        <dbReference type="ARBA" id="ARBA00022519"/>
    </source>
</evidence>
<gene>
    <name evidence="8 10" type="primary">potA</name>
    <name evidence="10" type="ORF">P2G67_03875</name>
</gene>
<proteinExistence type="inferred from homology"/>
<dbReference type="PROSITE" id="PS00211">
    <property type="entry name" value="ABC_TRANSPORTER_1"/>
    <property type="match status" value="1"/>
</dbReference>
<dbReference type="NCBIfam" id="TIGR01187">
    <property type="entry name" value="potA"/>
    <property type="match status" value="1"/>
</dbReference>